<protein>
    <submittedName>
        <fullName evidence="1">Uncharacterized protein</fullName>
    </submittedName>
</protein>
<dbReference type="Proteomes" id="UP000828048">
    <property type="component" value="Chromosome 6"/>
</dbReference>
<comment type="caution">
    <text evidence="1">The sequence shown here is derived from an EMBL/GenBank/DDBJ whole genome shotgun (WGS) entry which is preliminary data.</text>
</comment>
<name>A0ACB7XAG4_9ERIC</name>
<sequence>MWRKQYHVLQDALKLSGFGWDDTEKMITVDSDDVWDNFVRTQSDAKGMRNKPMPYYEDWLHLFGKDRATRDLAEGAADIAAGMDQEDAIVEQGGESPVAQFTSATMDFSISSNGGQSTTAPSSSNVAGKKRGRSDGVTKGLSEMANAFGTFFAATNASMVEIAQGIGYNQNLSLQRQRVNAELMDHPLDWNQRLRAATMIVQEAQRVDLFFSFPKEDQVEWVALLLGEVSLGQGDGNGCRMKSPPDPIALGKSSLGALPLTRGPLWCTIERNSLLKGLVPYPSIFIWIFIATDVGLTKSKDTFCSARSNGFGPLPLLILAGVTR</sequence>
<evidence type="ECO:0000313" key="2">
    <source>
        <dbReference type="Proteomes" id="UP000828048"/>
    </source>
</evidence>
<proteinExistence type="predicted"/>
<accession>A0ACB7XAG4</accession>
<evidence type="ECO:0000313" key="1">
    <source>
        <dbReference type="EMBL" id="KAH7837777.1"/>
    </source>
</evidence>
<keyword evidence="2" id="KW-1185">Reference proteome</keyword>
<reference evidence="1 2" key="1">
    <citation type="journal article" date="2021" name="Hortic Res">
        <title>High-quality reference genome and annotation aids understanding of berry development for evergreen blueberry (Vaccinium darrowii).</title>
        <authorList>
            <person name="Yu J."/>
            <person name="Hulse-Kemp A.M."/>
            <person name="Babiker E."/>
            <person name="Staton M."/>
        </authorList>
    </citation>
    <scope>NUCLEOTIDE SEQUENCE [LARGE SCALE GENOMIC DNA]</scope>
    <source>
        <strain evidence="2">cv. NJ 8807/NJ 8810</strain>
        <tissue evidence="1">Young leaf</tissue>
    </source>
</reference>
<dbReference type="EMBL" id="CM037156">
    <property type="protein sequence ID" value="KAH7837777.1"/>
    <property type="molecule type" value="Genomic_DNA"/>
</dbReference>
<gene>
    <name evidence="1" type="ORF">Vadar_017876</name>
</gene>
<organism evidence="1 2">
    <name type="scientific">Vaccinium darrowii</name>
    <dbReference type="NCBI Taxonomy" id="229202"/>
    <lineage>
        <taxon>Eukaryota</taxon>
        <taxon>Viridiplantae</taxon>
        <taxon>Streptophyta</taxon>
        <taxon>Embryophyta</taxon>
        <taxon>Tracheophyta</taxon>
        <taxon>Spermatophyta</taxon>
        <taxon>Magnoliopsida</taxon>
        <taxon>eudicotyledons</taxon>
        <taxon>Gunneridae</taxon>
        <taxon>Pentapetalae</taxon>
        <taxon>asterids</taxon>
        <taxon>Ericales</taxon>
        <taxon>Ericaceae</taxon>
        <taxon>Vaccinioideae</taxon>
        <taxon>Vaccinieae</taxon>
        <taxon>Vaccinium</taxon>
    </lineage>
</organism>